<dbReference type="InterPro" id="IPR036396">
    <property type="entry name" value="Cyt_P450_sf"/>
</dbReference>
<dbReference type="Pfam" id="PF00067">
    <property type="entry name" value="p450"/>
    <property type="match status" value="1"/>
</dbReference>
<evidence type="ECO:0000256" key="4">
    <source>
        <dbReference type="ARBA" id="ARBA00023002"/>
    </source>
</evidence>
<organism evidence="10 11">
    <name type="scientific">Streptomyces kasugaensis</name>
    <dbReference type="NCBI Taxonomy" id="1946"/>
    <lineage>
        <taxon>Bacteria</taxon>
        <taxon>Bacillati</taxon>
        <taxon>Actinomycetota</taxon>
        <taxon>Actinomycetes</taxon>
        <taxon>Kitasatosporales</taxon>
        <taxon>Streptomycetaceae</taxon>
        <taxon>Streptomyces</taxon>
    </lineage>
</organism>
<dbReference type="GO" id="GO:0016705">
    <property type="term" value="F:oxidoreductase activity, acting on paired donors, with incorporation or reduction of molecular oxygen"/>
    <property type="evidence" value="ECO:0007669"/>
    <property type="project" value="InterPro"/>
</dbReference>
<dbReference type="Gene3D" id="1.10.630.10">
    <property type="entry name" value="Cytochrome P450"/>
    <property type="match status" value="1"/>
</dbReference>
<dbReference type="GO" id="GO:0004497">
    <property type="term" value="F:monooxygenase activity"/>
    <property type="evidence" value="ECO:0007669"/>
    <property type="project" value="UniProtKB-KW"/>
</dbReference>
<feature type="binding site" description="axial binding residue" evidence="7">
    <location>
        <position position="395"/>
    </location>
    <ligand>
        <name>heme</name>
        <dbReference type="ChEBI" id="CHEBI:30413"/>
    </ligand>
    <ligandPart>
        <name>Fe</name>
        <dbReference type="ChEBI" id="CHEBI:18248"/>
    </ligandPart>
</feature>
<proteinExistence type="inferred from homology"/>
<keyword evidence="11" id="KW-1185">Reference proteome</keyword>
<evidence type="ECO:0000256" key="2">
    <source>
        <dbReference type="ARBA" id="ARBA00022617"/>
    </source>
</evidence>
<feature type="region of interest" description="Disordered" evidence="9">
    <location>
        <begin position="426"/>
        <end position="460"/>
    </location>
</feature>
<keyword evidence="3 7" id="KW-0479">Metal-binding</keyword>
<evidence type="ECO:0000313" key="10">
    <source>
        <dbReference type="EMBL" id="TBO61226.1"/>
    </source>
</evidence>
<dbReference type="PRINTS" id="PR00385">
    <property type="entry name" value="P450"/>
</dbReference>
<keyword evidence="2 7" id="KW-0349">Heme</keyword>
<evidence type="ECO:0000256" key="1">
    <source>
        <dbReference type="ARBA" id="ARBA00010617"/>
    </source>
</evidence>
<name>A0A4Q9I0S5_STRKA</name>
<comment type="cofactor">
    <cofactor evidence="7">
        <name>heme</name>
        <dbReference type="ChEBI" id="CHEBI:30413"/>
    </cofactor>
</comment>
<keyword evidence="6 8" id="KW-0503">Monooxygenase</keyword>
<protein>
    <submittedName>
        <fullName evidence="10">Cytochrome P450</fullName>
    </submittedName>
</protein>
<comment type="similarity">
    <text evidence="1 8">Belongs to the cytochrome P450 family.</text>
</comment>
<evidence type="ECO:0000256" key="7">
    <source>
        <dbReference type="PIRSR" id="PIRSR602403-1"/>
    </source>
</evidence>
<dbReference type="Proteomes" id="UP000292452">
    <property type="component" value="Unassembled WGS sequence"/>
</dbReference>
<gene>
    <name evidence="10" type="ORF">EYS09_02350</name>
</gene>
<accession>A0A4Q9I0S5</accession>
<evidence type="ECO:0000256" key="9">
    <source>
        <dbReference type="SAM" id="MobiDB-lite"/>
    </source>
</evidence>
<dbReference type="PROSITE" id="PS00086">
    <property type="entry name" value="CYTOCHROME_P450"/>
    <property type="match status" value="1"/>
</dbReference>
<dbReference type="AlphaFoldDB" id="A0A4Q9I0S5"/>
<dbReference type="InterPro" id="IPR001128">
    <property type="entry name" value="Cyt_P450"/>
</dbReference>
<dbReference type="RefSeq" id="WP_131122003.1">
    <property type="nucleotide sequence ID" value="NZ_SIXH01000011.1"/>
</dbReference>
<dbReference type="InterPro" id="IPR002403">
    <property type="entry name" value="Cyt_P450_E_grp-IV"/>
</dbReference>
<sequence>MSSATHISPPVAPGRLPVIGHALHLWRRPLEFLDALTAHDQLVAVHLGPSPSYVLVGPELVHRVLVTDAARYAKGRSFEKLHDYLGQGLATSEGPFHLRQRRMMQPAFHHVQIAQHVSTMARLAAERSESWRPGQIIDVTREMRDLSLAIVTATLFSTALDDNLAADIHHAMPIVLRGMYTRVLDPTDLWHRMPTPGNRRLADASRRLRAAIDHLIRTRREGPLTEHHDVLSMLLRAQDDDSGEAMTDRQVHDELITLLVAGTDTVAGGLAWLFHELGQHPAVDRELHQELRDTVTGPLDQDGLRRLRYTRRVIDEALRMRNPGGITIRRAVDDVELCGYHFPGGTEFIFSALVLHRNPRYFPGPLRFDPDRWLPDRAPVPRGAFVPFGAGSHMCIGESYARAEMTTVAATIASRWRLEPVPGTRVRGVMTSTNSPGDLRMRVRAREEPKRDRPTGHRHP</sequence>
<keyword evidence="5 7" id="KW-0408">Iron</keyword>
<evidence type="ECO:0000256" key="6">
    <source>
        <dbReference type="ARBA" id="ARBA00023033"/>
    </source>
</evidence>
<evidence type="ECO:0000256" key="8">
    <source>
        <dbReference type="RuleBase" id="RU000461"/>
    </source>
</evidence>
<comment type="caution">
    <text evidence="10">The sequence shown here is derived from an EMBL/GenBank/DDBJ whole genome shotgun (WGS) entry which is preliminary data.</text>
</comment>
<keyword evidence="4 8" id="KW-0560">Oxidoreductase</keyword>
<dbReference type="EMBL" id="SIXH01000011">
    <property type="protein sequence ID" value="TBO61226.1"/>
    <property type="molecule type" value="Genomic_DNA"/>
</dbReference>
<dbReference type="InterPro" id="IPR050196">
    <property type="entry name" value="Cytochrome_P450_Monoox"/>
</dbReference>
<reference evidence="10 11" key="1">
    <citation type="submission" date="2019-02" db="EMBL/GenBank/DDBJ databases">
        <title>Draft Genome Sequence of Streptomyces sp. AM-2504, identified by 16S rRNA comparative analysis as a Streptomyces Kasugaensis strain.</title>
        <authorList>
            <person name="Napolioni V."/>
            <person name="Giuliodori A.M."/>
            <person name="Spurio R."/>
            <person name="Fabbretti A."/>
        </authorList>
    </citation>
    <scope>NUCLEOTIDE SEQUENCE [LARGE SCALE GENOMIC DNA]</scope>
    <source>
        <strain evidence="10 11">AM-2504</strain>
    </source>
</reference>
<dbReference type="CDD" id="cd11049">
    <property type="entry name" value="CYP170A1-like"/>
    <property type="match status" value="1"/>
</dbReference>
<evidence type="ECO:0000256" key="3">
    <source>
        <dbReference type="ARBA" id="ARBA00022723"/>
    </source>
</evidence>
<evidence type="ECO:0000256" key="5">
    <source>
        <dbReference type="ARBA" id="ARBA00023004"/>
    </source>
</evidence>
<evidence type="ECO:0000313" key="11">
    <source>
        <dbReference type="Proteomes" id="UP000292452"/>
    </source>
</evidence>
<dbReference type="PANTHER" id="PTHR24291">
    <property type="entry name" value="CYTOCHROME P450 FAMILY 4"/>
    <property type="match status" value="1"/>
</dbReference>
<feature type="compositionally biased region" description="Basic and acidic residues" evidence="9">
    <location>
        <begin position="439"/>
        <end position="460"/>
    </location>
</feature>
<dbReference type="GO" id="GO:0020037">
    <property type="term" value="F:heme binding"/>
    <property type="evidence" value="ECO:0007669"/>
    <property type="project" value="InterPro"/>
</dbReference>
<dbReference type="InterPro" id="IPR017972">
    <property type="entry name" value="Cyt_P450_CS"/>
</dbReference>
<dbReference type="PRINTS" id="PR00465">
    <property type="entry name" value="EP450IV"/>
</dbReference>
<dbReference type="GO" id="GO:0005506">
    <property type="term" value="F:iron ion binding"/>
    <property type="evidence" value="ECO:0007669"/>
    <property type="project" value="InterPro"/>
</dbReference>
<dbReference type="PANTHER" id="PTHR24291:SF50">
    <property type="entry name" value="BIFUNCTIONAL ALBAFLAVENONE MONOOXYGENASE_TERPENE SYNTHASE"/>
    <property type="match status" value="1"/>
</dbReference>
<dbReference type="SUPFAM" id="SSF48264">
    <property type="entry name" value="Cytochrome P450"/>
    <property type="match status" value="1"/>
</dbReference>